<name>A0A7N0V7F9_KALFE</name>
<reference evidence="3" key="1">
    <citation type="submission" date="2021-01" db="UniProtKB">
        <authorList>
            <consortium name="EnsemblPlants"/>
        </authorList>
    </citation>
    <scope>IDENTIFICATION</scope>
</reference>
<dbReference type="AlphaFoldDB" id="A0A7N0V7F9"/>
<feature type="domain" description="HMA" evidence="2">
    <location>
        <begin position="1"/>
        <end position="65"/>
    </location>
</feature>
<dbReference type="Proteomes" id="UP000594263">
    <property type="component" value="Unplaced"/>
</dbReference>
<sequence length="146" mass="16931">MPIVEMKVSMDCSGCEHRIRKALQKLDGVEMVEIDMETQKVTVTGTFSDQLKVLKKVRRTGRRAELWPFPYNPEYDNFASEYYDESYYQNLATSPTSHHVSSYNYHKHGYDGHSHGRYHQLDHLAGLNQPATVLFSEDNPHFCSIM</sequence>
<dbReference type="EnsemblPlants" id="Kaladp0255s0002.1.v1.1">
    <property type="protein sequence ID" value="Kaladp0255s0002.1.v1.1"/>
    <property type="gene ID" value="Kaladp0255s0002.v1.1"/>
</dbReference>
<evidence type="ECO:0000256" key="1">
    <source>
        <dbReference type="ARBA" id="ARBA00022723"/>
    </source>
</evidence>
<dbReference type="PANTHER" id="PTHR22814:SF351">
    <property type="entry name" value="HEAVY METAL-ASSOCIATED ISOPRENYLATED PLANT PROTEIN 28"/>
    <property type="match status" value="1"/>
</dbReference>
<evidence type="ECO:0000313" key="4">
    <source>
        <dbReference type="Proteomes" id="UP000594263"/>
    </source>
</evidence>
<dbReference type="InterPro" id="IPR036163">
    <property type="entry name" value="HMA_dom_sf"/>
</dbReference>
<accession>A0A7N0V7F9</accession>
<dbReference type="OMA" id="TSHEHGY"/>
<dbReference type="Gene3D" id="3.30.70.100">
    <property type="match status" value="1"/>
</dbReference>
<organism evidence="3 4">
    <name type="scientific">Kalanchoe fedtschenkoi</name>
    <name type="common">Lavender scallops</name>
    <name type="synonym">South American air plant</name>
    <dbReference type="NCBI Taxonomy" id="63787"/>
    <lineage>
        <taxon>Eukaryota</taxon>
        <taxon>Viridiplantae</taxon>
        <taxon>Streptophyta</taxon>
        <taxon>Embryophyta</taxon>
        <taxon>Tracheophyta</taxon>
        <taxon>Spermatophyta</taxon>
        <taxon>Magnoliopsida</taxon>
        <taxon>eudicotyledons</taxon>
        <taxon>Gunneridae</taxon>
        <taxon>Pentapetalae</taxon>
        <taxon>Saxifragales</taxon>
        <taxon>Crassulaceae</taxon>
        <taxon>Kalanchoe</taxon>
    </lineage>
</organism>
<protein>
    <recommendedName>
        <fullName evidence="2">HMA domain-containing protein</fullName>
    </recommendedName>
</protein>
<dbReference type="Pfam" id="PF00403">
    <property type="entry name" value="HMA"/>
    <property type="match status" value="1"/>
</dbReference>
<dbReference type="GO" id="GO:0046872">
    <property type="term" value="F:metal ion binding"/>
    <property type="evidence" value="ECO:0007669"/>
    <property type="project" value="UniProtKB-KW"/>
</dbReference>
<dbReference type="InterPro" id="IPR006121">
    <property type="entry name" value="HMA_dom"/>
</dbReference>
<keyword evidence="4" id="KW-1185">Reference proteome</keyword>
<dbReference type="PANTHER" id="PTHR22814">
    <property type="entry name" value="COPPER TRANSPORT PROTEIN ATOX1-RELATED"/>
    <property type="match status" value="1"/>
</dbReference>
<evidence type="ECO:0000313" key="3">
    <source>
        <dbReference type="EnsemblPlants" id="Kaladp0255s0002.1.v1.1"/>
    </source>
</evidence>
<dbReference type="CDD" id="cd00371">
    <property type="entry name" value="HMA"/>
    <property type="match status" value="1"/>
</dbReference>
<evidence type="ECO:0000259" key="2">
    <source>
        <dbReference type="PROSITE" id="PS50846"/>
    </source>
</evidence>
<proteinExistence type="predicted"/>
<dbReference type="SUPFAM" id="SSF55008">
    <property type="entry name" value="HMA, heavy metal-associated domain"/>
    <property type="match status" value="1"/>
</dbReference>
<dbReference type="Gramene" id="Kaladp0255s0002.1.v1.1">
    <property type="protein sequence ID" value="Kaladp0255s0002.1.v1.1"/>
    <property type="gene ID" value="Kaladp0255s0002.v1.1"/>
</dbReference>
<dbReference type="PROSITE" id="PS50846">
    <property type="entry name" value="HMA_2"/>
    <property type="match status" value="1"/>
</dbReference>
<keyword evidence="1" id="KW-0479">Metal-binding</keyword>